<gene>
    <name evidence="1" type="ORF">EHQ58_16200</name>
</gene>
<keyword evidence="2" id="KW-1185">Reference proteome</keyword>
<protein>
    <submittedName>
        <fullName evidence="1">Uncharacterized protein</fullName>
    </submittedName>
</protein>
<organism evidence="1 2">
    <name type="scientific">Leptospira ognonensis</name>
    <dbReference type="NCBI Taxonomy" id="2484945"/>
    <lineage>
        <taxon>Bacteria</taxon>
        <taxon>Pseudomonadati</taxon>
        <taxon>Spirochaetota</taxon>
        <taxon>Spirochaetia</taxon>
        <taxon>Leptospirales</taxon>
        <taxon>Leptospiraceae</taxon>
        <taxon>Leptospira</taxon>
    </lineage>
</organism>
<proteinExistence type="predicted"/>
<accession>A0A4R9JTU5</accession>
<dbReference type="AlphaFoldDB" id="A0A4R9JTU5"/>
<name>A0A4R9JTU5_9LEPT</name>
<sequence length="227" mass="25251">MSSRWNYYVSGDISDIDLKAISLSFNLSHTLTIGVSQFLNLPSGNGYDKASQSVYNATQYGISSYTANGQSWVSQGDQVGIPVSSKTFFFQFYPFLDKNFPLFFSIHGGRIDAGTVITSSDSYLANILLPDMRASIHSTVNELPSLYYGYTVGYRYLISDSPIFIGFEFGSGNAFNRKFRINSEYNLDSKSSLGILELEIYNRQILSALPLSTGIPLNYSLQVGLRF</sequence>
<dbReference type="Proteomes" id="UP000297693">
    <property type="component" value="Unassembled WGS sequence"/>
</dbReference>
<dbReference type="RefSeq" id="WP_135624962.1">
    <property type="nucleotide sequence ID" value="NZ_RQGD01000046.1"/>
</dbReference>
<dbReference type="EMBL" id="RQGD01000046">
    <property type="protein sequence ID" value="TGL56182.1"/>
    <property type="molecule type" value="Genomic_DNA"/>
</dbReference>
<reference evidence="1" key="1">
    <citation type="journal article" date="2019" name="PLoS Negl. Trop. Dis.">
        <title>Revisiting the worldwide diversity of Leptospira species in the environment.</title>
        <authorList>
            <person name="Vincent A.T."/>
            <person name="Schiettekatte O."/>
            <person name="Bourhy P."/>
            <person name="Veyrier F.J."/>
            <person name="Picardeau M."/>
        </authorList>
    </citation>
    <scope>NUCLEOTIDE SEQUENCE [LARGE SCALE GENOMIC DNA]</scope>
    <source>
        <strain evidence="1">201702476</strain>
    </source>
</reference>
<comment type="caution">
    <text evidence="1">The sequence shown here is derived from an EMBL/GenBank/DDBJ whole genome shotgun (WGS) entry which is preliminary data.</text>
</comment>
<evidence type="ECO:0000313" key="2">
    <source>
        <dbReference type="Proteomes" id="UP000297693"/>
    </source>
</evidence>
<evidence type="ECO:0000313" key="1">
    <source>
        <dbReference type="EMBL" id="TGL56182.1"/>
    </source>
</evidence>